<dbReference type="GO" id="GO:0032259">
    <property type="term" value="P:methylation"/>
    <property type="evidence" value="ECO:0007669"/>
    <property type="project" value="UniProtKB-KW"/>
</dbReference>
<dbReference type="InterPro" id="IPR052356">
    <property type="entry name" value="Thiol_S-MT"/>
</dbReference>
<evidence type="ECO:0000259" key="1">
    <source>
        <dbReference type="Pfam" id="PF08241"/>
    </source>
</evidence>
<protein>
    <submittedName>
        <fullName evidence="2">Phosphatidylethanolamine N-methyltransferase</fullName>
        <ecNumber evidence="2">2.1.1.17</ecNumber>
    </submittedName>
</protein>
<evidence type="ECO:0000313" key="2">
    <source>
        <dbReference type="EMBL" id="AGA32592.1"/>
    </source>
</evidence>
<dbReference type="Proteomes" id="UP000010809">
    <property type="component" value="Chromosome"/>
</dbReference>
<dbReference type="KEGG" id="tni:TVNIR_0902"/>
<accession>L0DUA8</accession>
<dbReference type="PATRIC" id="fig|1255043.3.peg.908"/>
<keyword evidence="2" id="KW-0489">Methyltransferase</keyword>
<dbReference type="EC" id="2.1.1.17" evidence="2"/>
<dbReference type="PANTHER" id="PTHR45036:SF1">
    <property type="entry name" value="METHYLTRANSFERASE LIKE 7A"/>
    <property type="match status" value="1"/>
</dbReference>
<dbReference type="Pfam" id="PF08241">
    <property type="entry name" value="Methyltransf_11"/>
    <property type="match status" value="1"/>
</dbReference>
<gene>
    <name evidence="2" type="ordered locus">TVNIR_0902</name>
</gene>
<dbReference type="PANTHER" id="PTHR45036">
    <property type="entry name" value="METHYLTRANSFERASE LIKE 7B"/>
    <property type="match status" value="1"/>
</dbReference>
<dbReference type="Gene3D" id="3.40.50.150">
    <property type="entry name" value="Vaccinia Virus protein VP39"/>
    <property type="match status" value="1"/>
</dbReference>
<dbReference type="InterPro" id="IPR013216">
    <property type="entry name" value="Methyltransf_11"/>
</dbReference>
<reference evidence="2" key="1">
    <citation type="submission" date="2015-12" db="EMBL/GenBank/DDBJ databases">
        <authorList>
            <person name="Tikhonova T.V."/>
            <person name="Pavlov A.R."/>
            <person name="Beletsky A.V."/>
            <person name="Mardanov A.V."/>
            <person name="Sorokin D.Y."/>
            <person name="Ravin N.V."/>
            <person name="Popov V.O."/>
        </authorList>
    </citation>
    <scope>NUCLEOTIDE SEQUENCE</scope>
    <source>
        <strain evidence="2">DSM 14787</strain>
    </source>
</reference>
<dbReference type="EMBL" id="CP003989">
    <property type="protein sequence ID" value="AGA32592.1"/>
    <property type="molecule type" value="Genomic_DNA"/>
</dbReference>
<organism evidence="2 3">
    <name type="scientific">Thioalkalivibrio nitratireducens (strain DSM 14787 / UNIQEM 213 / ALEN2)</name>
    <dbReference type="NCBI Taxonomy" id="1255043"/>
    <lineage>
        <taxon>Bacteria</taxon>
        <taxon>Pseudomonadati</taxon>
        <taxon>Pseudomonadota</taxon>
        <taxon>Gammaproteobacteria</taxon>
        <taxon>Chromatiales</taxon>
        <taxon>Ectothiorhodospiraceae</taxon>
        <taxon>Thioalkalivibrio</taxon>
    </lineage>
</organism>
<keyword evidence="3" id="KW-1185">Reference proteome</keyword>
<keyword evidence="2" id="KW-0808">Transferase</keyword>
<dbReference type="InterPro" id="IPR029063">
    <property type="entry name" value="SAM-dependent_MTases_sf"/>
</dbReference>
<dbReference type="eggNOG" id="COG2226">
    <property type="taxonomic scope" value="Bacteria"/>
</dbReference>
<dbReference type="CDD" id="cd02440">
    <property type="entry name" value="AdoMet_MTases"/>
    <property type="match status" value="1"/>
</dbReference>
<name>L0DUA8_THIND</name>
<evidence type="ECO:0000313" key="3">
    <source>
        <dbReference type="Proteomes" id="UP000010809"/>
    </source>
</evidence>
<dbReference type="GO" id="GO:0004608">
    <property type="term" value="F:phosphatidylethanolamine N-methyltransferase activity"/>
    <property type="evidence" value="ECO:0007669"/>
    <property type="project" value="UniProtKB-EC"/>
</dbReference>
<proteinExistence type="predicted"/>
<sequence>MGLNPGHRVLEVGIGTGLSLSAYPRGVEVVGIDIAPQMLDKARRRAARSLLEPRPELRVMDARKLELADASFDSVVAMYVVSVTPEPERVVAEMVRVCRPGGAVVIVNHFRTESRLIRWAEVALRPLHRLVNYSAELDREDFLRRTGLQVVWSARANVLGYSTVLYCRREPVSEPASEVDPTRVTAATD</sequence>
<dbReference type="HOGENOM" id="CLU_037990_7_0_6"/>
<dbReference type="AlphaFoldDB" id="L0DUA8"/>
<dbReference type="SUPFAM" id="SSF53335">
    <property type="entry name" value="S-adenosyl-L-methionine-dependent methyltransferases"/>
    <property type="match status" value="1"/>
</dbReference>
<feature type="domain" description="Methyltransferase type 11" evidence="1">
    <location>
        <begin position="10"/>
        <end position="106"/>
    </location>
</feature>
<dbReference type="STRING" id="1255043.TVNIR_0902"/>